<accession>A0A1H6ESI8</accession>
<dbReference type="Gene3D" id="1.20.1260.10">
    <property type="match status" value="1"/>
</dbReference>
<feature type="domain" description="Iminophenyl-pyruvate dimer synthase" evidence="1">
    <location>
        <begin position="22"/>
        <end position="216"/>
    </location>
</feature>
<proteinExistence type="predicted"/>
<dbReference type="InterPro" id="IPR012347">
    <property type="entry name" value="Ferritin-like"/>
</dbReference>
<dbReference type="PANTHER" id="PTHR34400">
    <property type="match status" value="1"/>
</dbReference>
<protein>
    <submittedName>
        <fullName evidence="2">Ferritin-like</fullName>
    </submittedName>
</protein>
<dbReference type="PANTHER" id="PTHR34400:SF4">
    <property type="entry name" value="MEMBRANE PROTEIN"/>
    <property type="match status" value="1"/>
</dbReference>
<dbReference type="InterPro" id="IPR026820">
    <property type="entry name" value="VioB/RebD_dom"/>
</dbReference>
<gene>
    <name evidence="2" type="ORF">SAMN05444920_1189</name>
</gene>
<evidence type="ECO:0000313" key="3">
    <source>
        <dbReference type="Proteomes" id="UP000236732"/>
    </source>
</evidence>
<name>A0A1H6ESI8_9ACTN</name>
<dbReference type="OrthoDB" id="9800162at2"/>
<dbReference type="Proteomes" id="UP000236732">
    <property type="component" value="Unassembled WGS sequence"/>
</dbReference>
<dbReference type="Pfam" id="PF12902">
    <property type="entry name" value="Ferritin-like"/>
    <property type="match status" value="1"/>
</dbReference>
<reference evidence="2 3" key="1">
    <citation type="submission" date="2016-10" db="EMBL/GenBank/DDBJ databases">
        <authorList>
            <person name="de Groot N.N."/>
        </authorList>
    </citation>
    <scope>NUCLEOTIDE SEQUENCE [LARGE SCALE GENOMIC DNA]</scope>
    <source>
        <strain evidence="2 3">CGMCC 4.7037</strain>
    </source>
</reference>
<organism evidence="2 3">
    <name type="scientific">Nonomuraea solani</name>
    <dbReference type="NCBI Taxonomy" id="1144553"/>
    <lineage>
        <taxon>Bacteria</taxon>
        <taxon>Bacillati</taxon>
        <taxon>Actinomycetota</taxon>
        <taxon>Actinomycetes</taxon>
        <taxon>Streptosporangiales</taxon>
        <taxon>Streptosporangiaceae</taxon>
        <taxon>Nonomuraea</taxon>
    </lineage>
</organism>
<dbReference type="AlphaFoldDB" id="A0A1H6ESI8"/>
<sequence>MKTLREYVEARILSPDDLKGALQLAMRLEFATIPPYLCAEWSVKDDPDRTRAVVHRVVIQEMHHFALAGNLLTAVGGTPSVANADFLPDYPANELPGGIPQELPVDLKPLVKDQIAVFMQIEQPDFPPVARMEEAPATIGAFYDTIAETFRETEPEIDPGAIAVEVPLAPPIRTVADAIATIDRIKREGEGVPDSPNSPTGEGTSHAHYYLFKELFVQKRLIKVGDEWSFSGAPITLPEVHHFEPSTSEPELSLEFRRILTGLMTGLESCWTTPGTEPDVSAMFDLRSAGQDLIERGVRPDFAWLDRSR</sequence>
<keyword evidence="3" id="KW-1185">Reference proteome</keyword>
<evidence type="ECO:0000313" key="2">
    <source>
        <dbReference type="EMBL" id="SEH00820.1"/>
    </source>
</evidence>
<dbReference type="EMBL" id="FNVT01000018">
    <property type="protein sequence ID" value="SEH00820.1"/>
    <property type="molecule type" value="Genomic_DNA"/>
</dbReference>
<dbReference type="RefSeq" id="WP_160150585.1">
    <property type="nucleotide sequence ID" value="NZ_FNVT01000018.1"/>
</dbReference>
<evidence type="ECO:0000259" key="1">
    <source>
        <dbReference type="Pfam" id="PF12902"/>
    </source>
</evidence>